<proteinExistence type="predicted"/>
<dbReference type="Proteomes" id="UP001497516">
    <property type="component" value="Chromosome 5"/>
</dbReference>
<evidence type="ECO:0000313" key="1">
    <source>
        <dbReference type="EMBL" id="CAL1388850.1"/>
    </source>
</evidence>
<protein>
    <recommendedName>
        <fullName evidence="3">Reverse transcriptase zinc-binding domain-containing protein</fullName>
    </recommendedName>
</protein>
<dbReference type="AlphaFoldDB" id="A0AAV2ETU8"/>
<dbReference type="EMBL" id="OZ034818">
    <property type="protein sequence ID" value="CAL1388850.1"/>
    <property type="molecule type" value="Genomic_DNA"/>
</dbReference>
<keyword evidence="2" id="KW-1185">Reference proteome</keyword>
<evidence type="ECO:0008006" key="3">
    <source>
        <dbReference type="Google" id="ProtNLM"/>
    </source>
</evidence>
<gene>
    <name evidence="1" type="ORF">LTRI10_LOCUS29750</name>
</gene>
<accession>A0AAV2ETU8</accession>
<reference evidence="1 2" key="1">
    <citation type="submission" date="2024-04" db="EMBL/GenBank/DDBJ databases">
        <authorList>
            <person name="Fracassetti M."/>
        </authorList>
    </citation>
    <scope>NUCLEOTIDE SEQUENCE [LARGE SCALE GENOMIC DNA]</scope>
</reference>
<evidence type="ECO:0000313" key="2">
    <source>
        <dbReference type="Proteomes" id="UP001497516"/>
    </source>
</evidence>
<sequence length="126" mass="14799">MKDWGFQGSDTCVLCDVCVETRDHLFSTCCYFKVAFEQLFGLYTNFRPRNREDGLNWVIKNFGWKGEEAAAGRLIWQSVLSHTWRERCNRAFGADRKDVKALVRIVKMEVKLLGWELFAQKIWVRG</sequence>
<name>A0AAV2ETU8_9ROSI</name>
<organism evidence="1 2">
    <name type="scientific">Linum trigynum</name>
    <dbReference type="NCBI Taxonomy" id="586398"/>
    <lineage>
        <taxon>Eukaryota</taxon>
        <taxon>Viridiplantae</taxon>
        <taxon>Streptophyta</taxon>
        <taxon>Embryophyta</taxon>
        <taxon>Tracheophyta</taxon>
        <taxon>Spermatophyta</taxon>
        <taxon>Magnoliopsida</taxon>
        <taxon>eudicotyledons</taxon>
        <taxon>Gunneridae</taxon>
        <taxon>Pentapetalae</taxon>
        <taxon>rosids</taxon>
        <taxon>fabids</taxon>
        <taxon>Malpighiales</taxon>
        <taxon>Linaceae</taxon>
        <taxon>Linum</taxon>
    </lineage>
</organism>